<keyword evidence="3" id="KW-1185">Reference proteome</keyword>
<name>A0ABQ4ZG03_9ASTR</name>
<reference evidence="2" key="2">
    <citation type="submission" date="2022-01" db="EMBL/GenBank/DDBJ databases">
        <authorList>
            <person name="Yamashiro T."/>
            <person name="Shiraishi A."/>
            <person name="Satake H."/>
            <person name="Nakayama K."/>
        </authorList>
    </citation>
    <scope>NUCLEOTIDE SEQUENCE</scope>
</reference>
<protein>
    <submittedName>
        <fullName evidence="2">Uncharacterized protein</fullName>
    </submittedName>
</protein>
<evidence type="ECO:0000313" key="2">
    <source>
        <dbReference type="EMBL" id="GJS88117.1"/>
    </source>
</evidence>
<proteinExistence type="predicted"/>
<sequence length="84" mass="9356">MWTSVFMIMKVMVFEEMVEGVGLDCQDMVETVDGDVVCTDYEDAVLVLFATDDPKKNVSSPWRAHLKIGFASKLQSQHTKGLVG</sequence>
<accession>A0ABQ4ZG03</accession>
<reference evidence="2" key="1">
    <citation type="journal article" date="2022" name="Int. J. Mol. Sci.">
        <title>Draft Genome of Tanacetum Coccineum: Genomic Comparison of Closely Related Tanacetum-Family Plants.</title>
        <authorList>
            <person name="Yamashiro T."/>
            <person name="Shiraishi A."/>
            <person name="Nakayama K."/>
            <person name="Satake H."/>
        </authorList>
    </citation>
    <scope>NUCLEOTIDE SEQUENCE</scope>
</reference>
<organism evidence="2 3">
    <name type="scientific">Tanacetum coccineum</name>
    <dbReference type="NCBI Taxonomy" id="301880"/>
    <lineage>
        <taxon>Eukaryota</taxon>
        <taxon>Viridiplantae</taxon>
        <taxon>Streptophyta</taxon>
        <taxon>Embryophyta</taxon>
        <taxon>Tracheophyta</taxon>
        <taxon>Spermatophyta</taxon>
        <taxon>Magnoliopsida</taxon>
        <taxon>eudicotyledons</taxon>
        <taxon>Gunneridae</taxon>
        <taxon>Pentapetalae</taxon>
        <taxon>asterids</taxon>
        <taxon>campanulids</taxon>
        <taxon>Asterales</taxon>
        <taxon>Asteraceae</taxon>
        <taxon>Asteroideae</taxon>
        <taxon>Anthemideae</taxon>
        <taxon>Anthemidinae</taxon>
        <taxon>Tanacetum</taxon>
    </lineage>
</organism>
<evidence type="ECO:0000256" key="1">
    <source>
        <dbReference type="SAM" id="SignalP"/>
    </source>
</evidence>
<keyword evidence="1" id="KW-0732">Signal</keyword>
<evidence type="ECO:0000313" key="3">
    <source>
        <dbReference type="Proteomes" id="UP001151760"/>
    </source>
</evidence>
<gene>
    <name evidence="2" type="ORF">Tco_0770753</name>
</gene>
<dbReference type="EMBL" id="BQNB010011250">
    <property type="protein sequence ID" value="GJS88117.1"/>
    <property type="molecule type" value="Genomic_DNA"/>
</dbReference>
<dbReference type="Proteomes" id="UP001151760">
    <property type="component" value="Unassembled WGS sequence"/>
</dbReference>
<feature type="chain" id="PRO_5045835502" evidence="1">
    <location>
        <begin position="21"/>
        <end position="84"/>
    </location>
</feature>
<comment type="caution">
    <text evidence="2">The sequence shown here is derived from an EMBL/GenBank/DDBJ whole genome shotgun (WGS) entry which is preliminary data.</text>
</comment>
<feature type="signal peptide" evidence="1">
    <location>
        <begin position="1"/>
        <end position="20"/>
    </location>
</feature>